<accession>A0A6N9Q6X3</accession>
<dbReference type="Proteomes" id="UP000448943">
    <property type="component" value="Unassembled WGS sequence"/>
</dbReference>
<dbReference type="InterPro" id="IPR000873">
    <property type="entry name" value="AMP-dep_synth/lig_dom"/>
</dbReference>
<dbReference type="Pfam" id="PF00668">
    <property type="entry name" value="Condensation"/>
    <property type="match status" value="1"/>
</dbReference>
<dbReference type="GO" id="GO:0043041">
    <property type="term" value="P:amino acid activation for nonribosomal peptide biosynthetic process"/>
    <property type="evidence" value="ECO:0007669"/>
    <property type="project" value="TreeGrafter"/>
</dbReference>
<dbReference type="RefSeq" id="WP_160647416.1">
    <property type="nucleotide sequence ID" value="NZ_SIJB01000034.1"/>
</dbReference>
<dbReference type="PANTHER" id="PTHR45527:SF1">
    <property type="entry name" value="FATTY ACID SYNTHASE"/>
    <property type="match status" value="1"/>
</dbReference>
<evidence type="ECO:0000313" key="4">
    <source>
        <dbReference type="EMBL" id="NBI30602.1"/>
    </source>
</evidence>
<feature type="non-terminal residue" evidence="4">
    <location>
        <position position="714"/>
    </location>
</feature>
<name>A0A6N9Q6X3_9BACL</name>
<dbReference type="CDD" id="cd19531">
    <property type="entry name" value="LCL_NRPS-like"/>
    <property type="match status" value="1"/>
</dbReference>
<dbReference type="FunFam" id="3.40.50.980:FF:000001">
    <property type="entry name" value="Non-ribosomal peptide synthetase"/>
    <property type="match status" value="1"/>
</dbReference>
<dbReference type="AlphaFoldDB" id="A0A6N9Q6X3"/>
<dbReference type="GO" id="GO:0044550">
    <property type="term" value="P:secondary metabolite biosynthetic process"/>
    <property type="evidence" value="ECO:0007669"/>
    <property type="project" value="TreeGrafter"/>
</dbReference>
<keyword evidence="1" id="KW-0677">Repeat</keyword>
<dbReference type="OrthoDB" id="9765680at2"/>
<dbReference type="Gene3D" id="3.30.559.30">
    <property type="entry name" value="Nonribosomal peptide synthetase, condensation domain"/>
    <property type="match status" value="1"/>
</dbReference>
<dbReference type="PRINTS" id="PR00154">
    <property type="entry name" value="AMPBINDING"/>
</dbReference>
<dbReference type="SUPFAM" id="SSF56801">
    <property type="entry name" value="Acetyl-CoA synthetase-like"/>
    <property type="match status" value="1"/>
</dbReference>
<feature type="domain" description="Condensation" evidence="3">
    <location>
        <begin position="4"/>
        <end position="360"/>
    </location>
</feature>
<dbReference type="InterPro" id="IPR020845">
    <property type="entry name" value="AMP-binding_CS"/>
</dbReference>
<dbReference type="Pfam" id="PF00501">
    <property type="entry name" value="AMP-binding"/>
    <property type="match status" value="1"/>
</dbReference>
<keyword evidence="5" id="KW-1185">Reference proteome</keyword>
<sequence length="714" mass="81912">DQVDVEIQYTKAQHHELERLVPAFIEPFDLSQAPLFRVKLIQTALEKHLFVFDMHHIISDGTSMNLLIQDFIQLYEGIDLPDLRIQYKDFAVWQNEMFATKEMEKQKQYWLAQFSDELPVLNLPTDYMRPSIQSFEGDHLHFKLDKMITTKLGELAKETNTTLYMILLAIYTILLSKYAGQEDIIVGSPTAGRTHVDTEPVVGMFVNTLVIRNAAEADKTFTSFLTEVKENTLRAMENENYPLEDLLESLNLTRDMSRNPLFSVMFNMLNIEMKEMKVDNLSFKPYPLESHISKFDLTLTVREESDGLLLNMEYCTKLFKQETIERMITHLGLLTQQIIEKPEATLGEFDMLMEQEKHQQLVELNDTTVDYPKHKTMIQLLEEQVEKTPNHVAVEFEDQQLTYEELNGQVNQLARMLKNKGIGPDQLVAIMVEHSIEMVIGVLGIMKAGGAYVPIDPTYPTDRILYMLEDTNCRLLLVTNETNDIVQFTGEVMNLNDSNVYRGMTSNLEVINQPNDLIYVIYTSGSTGKPKGVMIEHQGLVNYIWWAKQTYMGNDEEVLPLYSSLSFDLTVTSIYTPLISGGKVLIYRNEQQENVLYNIIKDNQSSVIKLTPSHLSLLKEMDLQLNSSSIKRFIVGGEELKVSLAKKIKQMFDGNVEIYNEYGPTETVVGCMIHRYDIENDNKESVPIGVPAHNTKIYILDERLNPVPFNTVGE</sequence>
<reference evidence="4 5" key="1">
    <citation type="submission" date="2019-01" db="EMBL/GenBank/DDBJ databases">
        <title>Chengkuizengella sp. nov., isolated from deep-sea sediment of East Pacific Ocean.</title>
        <authorList>
            <person name="Yang J."/>
            <person name="Lai Q."/>
            <person name="Shao Z."/>
        </authorList>
    </citation>
    <scope>NUCLEOTIDE SEQUENCE [LARGE SCALE GENOMIC DNA]</scope>
    <source>
        <strain evidence="4 5">YPA3-1-1</strain>
    </source>
</reference>
<dbReference type="InterPro" id="IPR001242">
    <property type="entry name" value="Condensation_dom"/>
</dbReference>
<gene>
    <name evidence="4" type="ORF">ERL59_16755</name>
</gene>
<proteinExistence type="predicted"/>
<dbReference type="GO" id="GO:0005829">
    <property type="term" value="C:cytosol"/>
    <property type="evidence" value="ECO:0007669"/>
    <property type="project" value="TreeGrafter"/>
</dbReference>
<feature type="non-terminal residue" evidence="4">
    <location>
        <position position="1"/>
    </location>
</feature>
<dbReference type="PROSITE" id="PS00455">
    <property type="entry name" value="AMP_BINDING"/>
    <property type="match status" value="1"/>
</dbReference>
<dbReference type="InterPro" id="IPR042099">
    <property type="entry name" value="ANL_N_sf"/>
</dbReference>
<comment type="caution">
    <text evidence="4">The sequence shown here is derived from an EMBL/GenBank/DDBJ whole genome shotgun (WGS) entry which is preliminary data.</text>
</comment>
<dbReference type="InterPro" id="IPR023213">
    <property type="entry name" value="CAT-like_dom_sf"/>
</dbReference>
<evidence type="ECO:0000259" key="3">
    <source>
        <dbReference type="Pfam" id="PF00668"/>
    </source>
</evidence>
<dbReference type="GO" id="GO:0003824">
    <property type="term" value="F:catalytic activity"/>
    <property type="evidence" value="ECO:0007669"/>
    <property type="project" value="InterPro"/>
</dbReference>
<dbReference type="GO" id="GO:0008610">
    <property type="term" value="P:lipid biosynthetic process"/>
    <property type="evidence" value="ECO:0007669"/>
    <property type="project" value="UniProtKB-ARBA"/>
</dbReference>
<dbReference type="EMBL" id="SIJB01000034">
    <property type="protein sequence ID" value="NBI30602.1"/>
    <property type="molecule type" value="Genomic_DNA"/>
</dbReference>
<evidence type="ECO:0000256" key="1">
    <source>
        <dbReference type="ARBA" id="ARBA00022737"/>
    </source>
</evidence>
<dbReference type="SUPFAM" id="SSF52777">
    <property type="entry name" value="CoA-dependent acyltransferases"/>
    <property type="match status" value="2"/>
</dbReference>
<evidence type="ECO:0000259" key="2">
    <source>
        <dbReference type="Pfam" id="PF00501"/>
    </source>
</evidence>
<dbReference type="GO" id="GO:0031177">
    <property type="term" value="F:phosphopantetheine binding"/>
    <property type="evidence" value="ECO:0007669"/>
    <property type="project" value="TreeGrafter"/>
</dbReference>
<feature type="domain" description="AMP-dependent synthetase/ligase" evidence="2">
    <location>
        <begin position="381"/>
        <end position="714"/>
    </location>
</feature>
<dbReference type="InterPro" id="IPR020459">
    <property type="entry name" value="AMP-binding"/>
</dbReference>
<dbReference type="PANTHER" id="PTHR45527">
    <property type="entry name" value="NONRIBOSOMAL PEPTIDE SYNTHETASE"/>
    <property type="match status" value="1"/>
</dbReference>
<dbReference type="Gene3D" id="3.40.50.12780">
    <property type="entry name" value="N-terminal domain of ligase-like"/>
    <property type="match status" value="1"/>
</dbReference>
<protein>
    <submittedName>
        <fullName evidence="4">Non-ribosomal peptide synthetase</fullName>
    </submittedName>
</protein>
<organism evidence="4 5">
    <name type="scientific">Chengkuizengella marina</name>
    <dbReference type="NCBI Taxonomy" id="2507566"/>
    <lineage>
        <taxon>Bacteria</taxon>
        <taxon>Bacillati</taxon>
        <taxon>Bacillota</taxon>
        <taxon>Bacilli</taxon>
        <taxon>Bacillales</taxon>
        <taxon>Paenibacillaceae</taxon>
        <taxon>Chengkuizengella</taxon>
    </lineage>
</organism>
<dbReference type="Gene3D" id="3.30.559.10">
    <property type="entry name" value="Chloramphenicol acetyltransferase-like domain"/>
    <property type="match status" value="1"/>
</dbReference>
<evidence type="ECO:0000313" key="5">
    <source>
        <dbReference type="Proteomes" id="UP000448943"/>
    </source>
</evidence>